<organism evidence="1 2">
    <name type="scientific">Lucilia cuprina</name>
    <name type="common">Green bottle fly</name>
    <name type="synonym">Australian sheep blowfly</name>
    <dbReference type="NCBI Taxonomy" id="7375"/>
    <lineage>
        <taxon>Eukaryota</taxon>
        <taxon>Metazoa</taxon>
        <taxon>Ecdysozoa</taxon>
        <taxon>Arthropoda</taxon>
        <taxon>Hexapoda</taxon>
        <taxon>Insecta</taxon>
        <taxon>Pterygota</taxon>
        <taxon>Neoptera</taxon>
        <taxon>Endopterygota</taxon>
        <taxon>Diptera</taxon>
        <taxon>Brachycera</taxon>
        <taxon>Muscomorpha</taxon>
        <taxon>Oestroidea</taxon>
        <taxon>Calliphoridae</taxon>
        <taxon>Luciliinae</taxon>
        <taxon>Lucilia</taxon>
    </lineage>
</organism>
<sequence length="202" mass="23013">MWTEKNNGLEFASQEKTCVGESAIVECAERAEILDFIEPAGGEAFIEEDDVPIELEDTINIRNDLKIPLDPIHVIDLGITRKMLKKLMQNKVFERNSSLEEFVKKKHYKMFGFKAKNGVKYSYLSEFYLDIKAPNNKFQKVPLEELKSATTTHLMGSHLIFALLTKEGGDPYYFLTKLSTYSLNTCLNAITLAFVFSLGRLL</sequence>
<name>A0A0L0CDV5_LUCCU</name>
<dbReference type="EMBL" id="JRES01000642">
    <property type="protein sequence ID" value="KNC29679.1"/>
    <property type="molecule type" value="Genomic_DNA"/>
</dbReference>
<evidence type="ECO:0000313" key="2">
    <source>
        <dbReference type="Proteomes" id="UP000037069"/>
    </source>
</evidence>
<dbReference type="Proteomes" id="UP000037069">
    <property type="component" value="Unassembled WGS sequence"/>
</dbReference>
<keyword evidence="2" id="KW-1185">Reference proteome</keyword>
<proteinExistence type="predicted"/>
<evidence type="ECO:0000313" key="1">
    <source>
        <dbReference type="EMBL" id="KNC29679.1"/>
    </source>
</evidence>
<comment type="caution">
    <text evidence="1">The sequence shown here is derived from an EMBL/GenBank/DDBJ whole genome shotgun (WGS) entry which is preliminary data.</text>
</comment>
<gene>
    <name evidence="1" type="ORF">FF38_12377</name>
</gene>
<accession>A0A0L0CDV5</accession>
<reference evidence="1 2" key="1">
    <citation type="journal article" date="2015" name="Nat. Commun.">
        <title>Lucilia cuprina genome unlocks parasitic fly biology to underpin future interventions.</title>
        <authorList>
            <person name="Anstead C.A."/>
            <person name="Korhonen P.K."/>
            <person name="Young N.D."/>
            <person name="Hall R.S."/>
            <person name="Jex A.R."/>
            <person name="Murali S.C."/>
            <person name="Hughes D.S."/>
            <person name="Lee S.F."/>
            <person name="Perry T."/>
            <person name="Stroehlein A.J."/>
            <person name="Ansell B.R."/>
            <person name="Breugelmans B."/>
            <person name="Hofmann A."/>
            <person name="Qu J."/>
            <person name="Dugan S."/>
            <person name="Lee S.L."/>
            <person name="Chao H."/>
            <person name="Dinh H."/>
            <person name="Han Y."/>
            <person name="Doddapaneni H.V."/>
            <person name="Worley K.C."/>
            <person name="Muzny D.M."/>
            <person name="Ioannidis P."/>
            <person name="Waterhouse R.M."/>
            <person name="Zdobnov E.M."/>
            <person name="James P.J."/>
            <person name="Bagnall N.H."/>
            <person name="Kotze A.C."/>
            <person name="Gibbs R.A."/>
            <person name="Richards S."/>
            <person name="Batterham P."/>
            <person name="Gasser R.B."/>
        </authorList>
    </citation>
    <scope>NUCLEOTIDE SEQUENCE [LARGE SCALE GENOMIC DNA]</scope>
    <source>
        <strain evidence="1 2">LS</strain>
        <tissue evidence="1">Full body</tissue>
    </source>
</reference>
<dbReference type="AlphaFoldDB" id="A0A0L0CDV5"/>
<protein>
    <submittedName>
        <fullName evidence="1">Uncharacterized protein</fullName>
    </submittedName>
</protein>